<dbReference type="AlphaFoldDB" id="A0A0A2MBS8"/>
<dbReference type="eggNOG" id="ENOG50334US">
    <property type="taxonomic scope" value="Bacteria"/>
</dbReference>
<dbReference type="Proteomes" id="UP000030152">
    <property type="component" value="Unassembled WGS sequence"/>
</dbReference>
<comment type="caution">
    <text evidence="3">The sequence shown here is derived from an EMBL/GenBank/DDBJ whole genome shotgun (WGS) entry which is preliminary data.</text>
</comment>
<name>A0A0A2MBS8_9FLAO</name>
<dbReference type="EMBL" id="JRLX01000017">
    <property type="protein sequence ID" value="KGO85725.1"/>
    <property type="molecule type" value="Genomic_DNA"/>
</dbReference>
<keyword evidence="2" id="KW-0812">Transmembrane</keyword>
<evidence type="ECO:0000313" key="4">
    <source>
        <dbReference type="Proteomes" id="UP000030152"/>
    </source>
</evidence>
<reference evidence="3 4" key="1">
    <citation type="submission" date="2013-09" db="EMBL/GenBank/DDBJ databases">
        <authorList>
            <person name="Zeng Z."/>
            <person name="Chen C."/>
        </authorList>
    </citation>
    <scope>NUCLEOTIDE SEQUENCE [LARGE SCALE GENOMIC DNA]</scope>
    <source>
        <strain evidence="3 4">WB 3.3-2</strain>
    </source>
</reference>
<gene>
    <name evidence="3" type="ORF">Q765_15005</name>
</gene>
<proteinExistence type="predicted"/>
<evidence type="ECO:0000313" key="3">
    <source>
        <dbReference type="EMBL" id="KGO85725.1"/>
    </source>
</evidence>
<keyword evidence="1" id="KW-0175">Coiled coil</keyword>
<feature type="transmembrane region" description="Helical" evidence="2">
    <location>
        <begin position="212"/>
        <end position="237"/>
    </location>
</feature>
<keyword evidence="2" id="KW-0472">Membrane</keyword>
<dbReference type="OrthoDB" id="1315743at2"/>
<organism evidence="3 4">
    <name type="scientific">Flavobacterium rivuli WB 3.3-2 = DSM 21788</name>
    <dbReference type="NCBI Taxonomy" id="1121895"/>
    <lineage>
        <taxon>Bacteria</taxon>
        <taxon>Pseudomonadati</taxon>
        <taxon>Bacteroidota</taxon>
        <taxon>Flavobacteriia</taxon>
        <taxon>Flavobacteriales</taxon>
        <taxon>Flavobacteriaceae</taxon>
        <taxon>Flavobacterium</taxon>
    </lineage>
</organism>
<accession>A0A0A2MBS8</accession>
<protein>
    <submittedName>
        <fullName evidence="3">Uncharacterized protein</fullName>
    </submittedName>
</protein>
<evidence type="ECO:0000256" key="1">
    <source>
        <dbReference type="SAM" id="Coils"/>
    </source>
</evidence>
<feature type="coiled-coil region" evidence="1">
    <location>
        <begin position="717"/>
        <end position="744"/>
    </location>
</feature>
<keyword evidence="4" id="KW-1185">Reference proteome</keyword>
<keyword evidence="2" id="KW-1133">Transmembrane helix</keyword>
<evidence type="ECO:0000256" key="2">
    <source>
        <dbReference type="SAM" id="Phobius"/>
    </source>
</evidence>
<dbReference type="RefSeq" id="WP_020213950.1">
    <property type="nucleotide sequence ID" value="NZ_JRLX01000017.1"/>
</dbReference>
<dbReference type="STRING" id="1121895.GCA_000378485_02781"/>
<sequence length="965" mass="104052">MANQKIVLAQLDIDIKGLVAAARQSVEAITAINTELKKLVEMGEDTSGQFAQMKQDMILLTKQLEDQNKAIEAQVTNNHNLADVQAEVIEALKETATAHKNLSDSIAQTDAATTGYVQNATDAANAINSLNQSLSANEALMANSAESTNEQVKTFSDYKDQVTESFASINIFNGGLGGFISRAQEAGGTGPMLKGAFEGMSQGIMGMTKSSLAFIATPIGAVIAAVGIVVSALVSYFKDTQEGIDKVTAVTRPLQSVFNALMGVFQNVGKYLADAFTNPQKSITAFGNLVKDQIVNRFMGMLELLPNLGKSIALVFQGKFAEAGKTALDALGKVATGTNNISDKIAGAAKETEAFLKEAYSRGQKIDELQKKLDKGMADYTKRNSELSIELDRQNTTANDTNATFAQREKAAATAIATAKEHNKLMLDRLDTEIELLTLKQQENGITDAEKNELADMVAKRNDAAAQYASGEKDLQNNLTAIKDAAAEKEKARRQQLVTDALQKQKLELDMYVQLQGEKAKSLSGELEFIEQLRIKKLAIAQSEFNASKKTANDALNLQIARGAITIENAKAVADATARYAHLELELYIAQNPTKIKASEELTEQIIAEEEKRLQYIKDAKDKELQATLKTNADVIEAKRINNEKLSEQDLLYITQKTALDKEYTDTANTNREALDNQEKSRKASQLDAQNKIDIANAQTKYDADLITEETRYGAELTGLKDQLDKKQITLDQYNESVTIAEKEHAKNDEDINLAKNTAIVSQYASMFGNVSQLLGKKTAAGKAAAIAEATMNTYNGVTQVWASDSVLPEPFATPAKIASTAMVVASGLKAVKQIASTKTPKAQKGALFNIGGNRHSNGGTLFTGADGTRFEAEQGELIGVMNRNAAAHFMAFNNAFPAGGSSTPNYFAGGGIVSRDVAQPSLNIDELASKIAMANRAIPAPVVAVQDIIARGNSYIQVRDAANF</sequence>